<dbReference type="AlphaFoldDB" id="L1MBZ5"/>
<gene>
    <name evidence="1" type="ORF">HMPREF9997_02185</name>
</gene>
<sequence length="44" mass="4709">MHPPLGVPQFHTIYPHIISKIADHPTLIATAAPLITIVTPASKV</sequence>
<evidence type="ECO:0000313" key="2">
    <source>
        <dbReference type="Proteomes" id="UP000010445"/>
    </source>
</evidence>
<reference evidence="1 2" key="1">
    <citation type="submission" date="2012-05" db="EMBL/GenBank/DDBJ databases">
        <authorList>
            <person name="Weinstock G."/>
            <person name="Sodergren E."/>
            <person name="Lobos E.A."/>
            <person name="Fulton L."/>
            <person name="Fulton R."/>
            <person name="Courtney L."/>
            <person name="Fronick C."/>
            <person name="O'Laughlin M."/>
            <person name="Godfrey J."/>
            <person name="Wilson R.M."/>
            <person name="Miner T."/>
            <person name="Farmer C."/>
            <person name="Delehaunty K."/>
            <person name="Cordes M."/>
            <person name="Minx P."/>
            <person name="Tomlinson C."/>
            <person name="Chen J."/>
            <person name="Wollam A."/>
            <person name="Pepin K.H."/>
            <person name="Bhonagiri V."/>
            <person name="Zhang X."/>
            <person name="Suruliraj S."/>
            <person name="Warren W."/>
            <person name="Mitreva M."/>
            <person name="Mardis E.R."/>
            <person name="Wilson R.K."/>
        </authorList>
    </citation>
    <scope>NUCLEOTIDE SEQUENCE [LARGE SCALE GENOMIC DNA]</scope>
    <source>
        <strain evidence="1 2">F0235</strain>
    </source>
</reference>
<dbReference type="STRING" id="1035195.HMPREF9997_02185"/>
<protein>
    <submittedName>
        <fullName evidence="1">Uncharacterized protein</fullName>
    </submittedName>
</protein>
<dbReference type="EMBL" id="AMEM01000037">
    <property type="protein sequence ID" value="EKX88514.1"/>
    <property type="molecule type" value="Genomic_DNA"/>
</dbReference>
<dbReference type="Proteomes" id="UP000010445">
    <property type="component" value="Unassembled WGS sequence"/>
</dbReference>
<organism evidence="1 2">
    <name type="scientific">Corynebacterium durum F0235</name>
    <dbReference type="NCBI Taxonomy" id="1035195"/>
    <lineage>
        <taxon>Bacteria</taxon>
        <taxon>Bacillati</taxon>
        <taxon>Actinomycetota</taxon>
        <taxon>Actinomycetes</taxon>
        <taxon>Mycobacteriales</taxon>
        <taxon>Corynebacteriaceae</taxon>
        <taxon>Corynebacterium</taxon>
    </lineage>
</organism>
<evidence type="ECO:0000313" key="1">
    <source>
        <dbReference type="EMBL" id="EKX88514.1"/>
    </source>
</evidence>
<name>L1MBZ5_9CORY</name>
<dbReference type="HOGENOM" id="CLU_3214992_0_0_11"/>
<proteinExistence type="predicted"/>
<keyword evidence="2" id="KW-1185">Reference proteome</keyword>
<accession>L1MBZ5</accession>
<comment type="caution">
    <text evidence="1">The sequence shown here is derived from an EMBL/GenBank/DDBJ whole genome shotgun (WGS) entry which is preliminary data.</text>
</comment>